<dbReference type="KEGG" id="bbk:BARBAKC583_1168"/>
<evidence type="ECO:0000313" key="1">
    <source>
        <dbReference type="EMBL" id="ABM45686.1"/>
    </source>
</evidence>
<dbReference type="AlphaFoldDB" id="A1UTX4"/>
<accession>A1UTX4</accession>
<proteinExistence type="predicted"/>
<reference evidence="1 2" key="1">
    <citation type="submission" date="2006-12" db="EMBL/GenBank/DDBJ databases">
        <authorList>
            <person name="Hendrix L."/>
            <person name="Mohamoud Y."/>
            <person name="Radune D."/>
            <person name="Shvartsbeyn A."/>
            <person name="Daugherty S."/>
            <person name="Dodson R."/>
            <person name="Durkin A.S."/>
            <person name="Harkins D."/>
            <person name="Huot H."/>
            <person name="Kothari S.P."/>
            <person name="Madupu R."/>
            <person name="Li J."/>
            <person name="Nelson W.C."/>
            <person name="Shrivastava S."/>
            <person name="Giglio M.G."/>
            <person name="Haft D."/>
            <person name="Selengut J."/>
            <person name="Fraser-Ligget C."/>
            <person name="Seshadri R."/>
        </authorList>
    </citation>
    <scope>NUCLEOTIDE SEQUENCE [LARGE SCALE GENOMIC DNA]</scope>
    <source>
        <strain evidence="2">ATCC 35685 / NCTC 12138 / KC583</strain>
    </source>
</reference>
<sequence length="38" mass="4577">MSFLIKEEVKQKIAEFFTLRRKIVFLKLCNQALNFLSE</sequence>
<organism evidence="1 2">
    <name type="scientific">Bartonella bacilliformis (strain ATCC 35685 / KC583 / Herrer 020/F12,63)</name>
    <dbReference type="NCBI Taxonomy" id="360095"/>
    <lineage>
        <taxon>Bacteria</taxon>
        <taxon>Pseudomonadati</taxon>
        <taxon>Pseudomonadota</taxon>
        <taxon>Alphaproteobacteria</taxon>
        <taxon>Hyphomicrobiales</taxon>
        <taxon>Bartonellaceae</taxon>
        <taxon>Bartonella</taxon>
    </lineage>
</organism>
<dbReference type="Proteomes" id="UP000000643">
    <property type="component" value="Chromosome"/>
</dbReference>
<gene>
    <name evidence="1" type="ordered locus">BARBAKC583_1168</name>
</gene>
<protein>
    <submittedName>
        <fullName evidence="1">Uncharacterized protein</fullName>
    </submittedName>
</protein>
<name>A1UTX4_BARBK</name>
<evidence type="ECO:0000313" key="2">
    <source>
        <dbReference type="Proteomes" id="UP000000643"/>
    </source>
</evidence>
<dbReference type="HOGENOM" id="CLU_3324959_0_0_5"/>
<dbReference type="EMBL" id="CP000524">
    <property type="protein sequence ID" value="ABM45686.1"/>
    <property type="molecule type" value="Genomic_DNA"/>
</dbReference>